<proteinExistence type="predicted"/>
<dbReference type="EMBL" id="JACJVO010000024">
    <property type="protein sequence ID" value="MBB6733182.1"/>
    <property type="molecule type" value="Genomic_DNA"/>
</dbReference>
<dbReference type="Pfam" id="PF24032">
    <property type="entry name" value="YQBQ"/>
    <property type="match status" value="1"/>
</dbReference>
<organism evidence="2 3">
    <name type="scientific">Cohnella zeiphila</name>
    <dbReference type="NCBI Taxonomy" id="2761120"/>
    <lineage>
        <taxon>Bacteria</taxon>
        <taxon>Bacillati</taxon>
        <taxon>Bacillota</taxon>
        <taxon>Bacilli</taxon>
        <taxon>Bacillales</taxon>
        <taxon>Paenibacillaceae</taxon>
        <taxon>Cohnella</taxon>
    </lineage>
</organism>
<gene>
    <name evidence="2" type="ORF">H7C18_19875</name>
</gene>
<dbReference type="AlphaFoldDB" id="A0A7X0SND3"/>
<dbReference type="RefSeq" id="WP_185130830.1">
    <property type="nucleotide sequence ID" value="NZ_JACJVO010000024.1"/>
</dbReference>
<protein>
    <recommendedName>
        <fullName evidence="1">YqbQ/XkdQ domain-containing protein</fullName>
    </recommendedName>
</protein>
<comment type="caution">
    <text evidence="2">The sequence shown here is derived from an EMBL/GenBank/DDBJ whole genome shotgun (WGS) entry which is preliminary data.</text>
</comment>
<reference evidence="2 3" key="1">
    <citation type="submission" date="2020-08" db="EMBL/GenBank/DDBJ databases">
        <title>Cohnella phylogeny.</title>
        <authorList>
            <person name="Dunlap C."/>
        </authorList>
    </citation>
    <scope>NUCLEOTIDE SEQUENCE [LARGE SCALE GENOMIC DNA]</scope>
    <source>
        <strain evidence="2 3">CBP 2801</strain>
    </source>
</reference>
<evidence type="ECO:0000313" key="2">
    <source>
        <dbReference type="EMBL" id="MBB6733182.1"/>
    </source>
</evidence>
<sequence>MAVELLIDNKNGNVWDLSSIAESISWTTSRVGKPASLEFKIVNDGITQDKQFTINNGDIVRFRFDGTNVFYGYVFKLGQNADQEISVSAYDQVRYLLNKDTYSFKNMETGDIIKRIAADFQLKVGRIDSTGYRIPKLNADAQTLLDIIEQANTLTLGRAGQFFVFFDDFGALSLRRVRDFNAEFYIGDGSLLTGYDYSEDIDSDTYNRIKLYRDDKQTGKHTPYQTPVNPNMGRWGILQLYQSIDDDLNAAQINEMLAQLLALKNREQRALKLDAVGDIRVRAGMYLPIVIKSLGIANLVMVEEVKHSFDGAEHTMSITLKVI</sequence>
<feature type="domain" description="YqbQ/XkdQ" evidence="1">
    <location>
        <begin position="24"/>
        <end position="321"/>
    </location>
</feature>
<dbReference type="InterPro" id="IPR056937">
    <property type="entry name" value="YqbQ/XkdQ"/>
</dbReference>
<keyword evidence="3" id="KW-1185">Reference proteome</keyword>
<accession>A0A7X0SND3</accession>
<name>A0A7X0SND3_9BACL</name>
<dbReference type="Proteomes" id="UP000564644">
    <property type="component" value="Unassembled WGS sequence"/>
</dbReference>
<evidence type="ECO:0000259" key="1">
    <source>
        <dbReference type="Pfam" id="PF24032"/>
    </source>
</evidence>
<evidence type="ECO:0000313" key="3">
    <source>
        <dbReference type="Proteomes" id="UP000564644"/>
    </source>
</evidence>
<dbReference type="SUPFAM" id="SSF69279">
    <property type="entry name" value="Phage tail proteins"/>
    <property type="match status" value="1"/>
</dbReference>